<comment type="cofactor">
    <cofactor evidence="1">
        <name>pyridoxal 5'-phosphate</name>
        <dbReference type="ChEBI" id="CHEBI:597326"/>
    </cofactor>
</comment>
<protein>
    <submittedName>
        <fullName evidence="7">Pyridoxal-phosphate dependent enzyme</fullName>
    </submittedName>
</protein>
<dbReference type="InterPro" id="IPR027278">
    <property type="entry name" value="ACCD_DCysDesulf"/>
</dbReference>
<reference evidence="7 8" key="1">
    <citation type="submission" date="2019-11" db="EMBL/GenBank/DDBJ databases">
        <title>P. haliotis isolates from Z. marina roots.</title>
        <authorList>
            <person name="Cohen M."/>
            <person name="Jospin G."/>
            <person name="Eisen J.A."/>
            <person name="Coil D.A."/>
        </authorList>
    </citation>
    <scope>NUCLEOTIDE SEQUENCE [LARGE SCALE GENOMIC DNA]</scope>
    <source>
        <strain evidence="7 8">UCD-MCMsp1aY</strain>
    </source>
</reference>
<dbReference type="EMBL" id="WOCD01000003">
    <property type="protein sequence ID" value="MUH72875.1"/>
    <property type="molecule type" value="Genomic_DNA"/>
</dbReference>
<feature type="modified residue" description="N6-(pyridoxal phosphate)lysine" evidence="5">
    <location>
        <position position="45"/>
    </location>
</feature>
<sequence>MNVAFFNNYTRSQIDLIEYQVKHGPKVRLMVKRDDLIDPLISGNKWRKLKFNIEFALRNKKEGIATFGGAYSNHIAATASAGKRAGLKTIGFIRTHKIDSMNPTLAKAKDNGMKLVPLSRLEYKDRQNPEFINQLQQQYPNYFFVPEGGSNDLSEPGIKELANECLLQEGYRYIATPIGSGGTINGLMSAMPNIPLIGVAAVNDTPILDSISSRINKRSIIHTGSLFGGYAKFNDDLIDFCLDFFKQTGIPIEPIYSGKMFYALCNQRHLLGLADDDVVLAIHTGGLQGLEGFIQRKLLDNKQWETAISFFGKHQRLTFLVVLFAFQSQGLSQ</sequence>
<comment type="caution">
    <text evidence="7">The sequence shown here is derived from an EMBL/GenBank/DDBJ whole genome shotgun (WGS) entry which is preliminary data.</text>
</comment>
<evidence type="ECO:0000313" key="8">
    <source>
        <dbReference type="Proteomes" id="UP000439994"/>
    </source>
</evidence>
<dbReference type="PANTHER" id="PTHR43780:SF2">
    <property type="entry name" value="1-AMINOCYCLOPROPANE-1-CARBOXYLATE DEAMINASE-RELATED"/>
    <property type="match status" value="1"/>
</dbReference>
<dbReference type="PANTHER" id="PTHR43780">
    <property type="entry name" value="1-AMINOCYCLOPROPANE-1-CARBOXYLATE DEAMINASE-RELATED"/>
    <property type="match status" value="1"/>
</dbReference>
<gene>
    <name evidence="7" type="ORF">GNP35_10415</name>
</gene>
<evidence type="ECO:0000256" key="4">
    <source>
        <dbReference type="PIRSR" id="PIRSR006278-1"/>
    </source>
</evidence>
<evidence type="ECO:0000256" key="1">
    <source>
        <dbReference type="ARBA" id="ARBA00001933"/>
    </source>
</evidence>
<dbReference type="InterPro" id="IPR001926">
    <property type="entry name" value="TrpB-like_PALP"/>
</dbReference>
<evidence type="ECO:0000313" key="7">
    <source>
        <dbReference type="EMBL" id="MUH72875.1"/>
    </source>
</evidence>
<organism evidence="7 8">
    <name type="scientific">Psychrosphaera haliotis</name>
    <dbReference type="NCBI Taxonomy" id="555083"/>
    <lineage>
        <taxon>Bacteria</taxon>
        <taxon>Pseudomonadati</taxon>
        <taxon>Pseudomonadota</taxon>
        <taxon>Gammaproteobacteria</taxon>
        <taxon>Alteromonadales</taxon>
        <taxon>Pseudoalteromonadaceae</taxon>
        <taxon>Psychrosphaera</taxon>
    </lineage>
</organism>
<feature type="domain" description="Tryptophan synthase beta chain-like PALP" evidence="6">
    <location>
        <begin position="23"/>
        <end position="285"/>
    </location>
</feature>
<keyword evidence="3 5" id="KW-0663">Pyridoxal phosphate</keyword>
<comment type="similarity">
    <text evidence="2">Belongs to the ACC deaminase/D-cysteine desulfhydrase family.</text>
</comment>
<evidence type="ECO:0000256" key="2">
    <source>
        <dbReference type="ARBA" id="ARBA00008639"/>
    </source>
</evidence>
<accession>A0A6N8F8G8</accession>
<feature type="active site" description="Nucleophile" evidence="4">
    <location>
        <position position="72"/>
    </location>
</feature>
<dbReference type="Pfam" id="PF00291">
    <property type="entry name" value="PALP"/>
    <property type="match status" value="1"/>
</dbReference>
<evidence type="ECO:0000256" key="5">
    <source>
        <dbReference type="PIRSR" id="PIRSR006278-2"/>
    </source>
</evidence>
<evidence type="ECO:0000259" key="6">
    <source>
        <dbReference type="Pfam" id="PF00291"/>
    </source>
</evidence>
<dbReference type="RefSeq" id="WP_155696020.1">
    <property type="nucleotide sequence ID" value="NZ_WOCD01000003.1"/>
</dbReference>
<dbReference type="Proteomes" id="UP000439994">
    <property type="component" value="Unassembled WGS sequence"/>
</dbReference>
<dbReference type="GO" id="GO:0019148">
    <property type="term" value="F:D-cysteine desulfhydrase activity"/>
    <property type="evidence" value="ECO:0007669"/>
    <property type="project" value="TreeGrafter"/>
</dbReference>
<dbReference type="PIRSF" id="PIRSF006278">
    <property type="entry name" value="ACCD_DCysDesulf"/>
    <property type="match status" value="1"/>
</dbReference>
<dbReference type="AlphaFoldDB" id="A0A6N8F8G8"/>
<dbReference type="Gene3D" id="3.40.50.1100">
    <property type="match status" value="2"/>
</dbReference>
<dbReference type="OrthoDB" id="9801249at2"/>
<keyword evidence="8" id="KW-1185">Reference proteome</keyword>
<name>A0A6N8F8G8_9GAMM</name>
<evidence type="ECO:0000256" key="3">
    <source>
        <dbReference type="ARBA" id="ARBA00022898"/>
    </source>
</evidence>
<dbReference type="InterPro" id="IPR036052">
    <property type="entry name" value="TrpB-like_PALP_sf"/>
</dbReference>
<dbReference type="SUPFAM" id="SSF53686">
    <property type="entry name" value="Tryptophan synthase beta subunit-like PLP-dependent enzymes"/>
    <property type="match status" value="1"/>
</dbReference>
<proteinExistence type="inferred from homology"/>